<gene>
    <name evidence="5" type="ORF">CEUTPL_LOCUS14627</name>
</gene>
<evidence type="ECO:0000256" key="1">
    <source>
        <dbReference type="PROSITE-ProRule" id="PRU00371"/>
    </source>
</evidence>
<evidence type="ECO:0000256" key="2">
    <source>
        <dbReference type="SAM" id="MobiDB-lite"/>
    </source>
</evidence>
<dbReference type="SMART" id="SM00595">
    <property type="entry name" value="MADF"/>
    <property type="match status" value="1"/>
</dbReference>
<comment type="caution">
    <text evidence="5">The sequence shown here is derived from an EMBL/GenBank/DDBJ whole genome shotgun (WGS) entry which is preliminary data.</text>
</comment>
<dbReference type="Proteomes" id="UP001152799">
    <property type="component" value="Unassembled WGS sequence"/>
</dbReference>
<dbReference type="Pfam" id="PF10545">
    <property type="entry name" value="MADF_DNA_bdg"/>
    <property type="match status" value="1"/>
</dbReference>
<organism evidence="5 6">
    <name type="scientific">Ceutorhynchus assimilis</name>
    <name type="common">cabbage seed weevil</name>
    <dbReference type="NCBI Taxonomy" id="467358"/>
    <lineage>
        <taxon>Eukaryota</taxon>
        <taxon>Metazoa</taxon>
        <taxon>Ecdysozoa</taxon>
        <taxon>Arthropoda</taxon>
        <taxon>Hexapoda</taxon>
        <taxon>Insecta</taxon>
        <taxon>Pterygota</taxon>
        <taxon>Neoptera</taxon>
        <taxon>Endopterygota</taxon>
        <taxon>Coleoptera</taxon>
        <taxon>Polyphaga</taxon>
        <taxon>Cucujiformia</taxon>
        <taxon>Curculionidae</taxon>
        <taxon>Ceutorhynchinae</taxon>
        <taxon>Ceutorhynchus</taxon>
    </lineage>
</organism>
<feature type="compositionally biased region" description="Basic residues" evidence="2">
    <location>
        <begin position="32"/>
        <end position="46"/>
    </location>
</feature>
<name>A0A9P0GRH1_9CUCU</name>
<feature type="region of interest" description="Disordered" evidence="2">
    <location>
        <begin position="26"/>
        <end position="59"/>
    </location>
</feature>
<dbReference type="PANTHER" id="PTHR12243:SF60">
    <property type="entry name" value="SI:CH211-15D5.12-RELATED"/>
    <property type="match status" value="1"/>
</dbReference>
<keyword evidence="6" id="KW-1185">Reference proteome</keyword>
<accession>A0A9P0GRH1</accession>
<evidence type="ECO:0000313" key="6">
    <source>
        <dbReference type="Proteomes" id="UP001152799"/>
    </source>
</evidence>
<dbReference type="AlphaFoldDB" id="A0A9P0GRH1"/>
<dbReference type="InterPro" id="IPR039353">
    <property type="entry name" value="TF_Adf1"/>
</dbReference>
<dbReference type="GO" id="GO:0005667">
    <property type="term" value="C:transcription regulator complex"/>
    <property type="evidence" value="ECO:0007669"/>
    <property type="project" value="TreeGrafter"/>
</dbReference>
<reference evidence="5" key="1">
    <citation type="submission" date="2022-01" db="EMBL/GenBank/DDBJ databases">
        <authorList>
            <person name="King R."/>
        </authorList>
    </citation>
    <scope>NUCLEOTIDE SEQUENCE</scope>
</reference>
<dbReference type="Pfam" id="PF02944">
    <property type="entry name" value="BESS"/>
    <property type="match status" value="1"/>
</dbReference>
<feature type="region of interest" description="Disordered" evidence="2">
    <location>
        <begin position="77"/>
        <end position="166"/>
    </location>
</feature>
<comment type="subcellular location">
    <subcellularLocation>
        <location evidence="1">Nucleus</location>
    </subcellularLocation>
</comment>
<dbReference type="OrthoDB" id="5803771at2759"/>
<evidence type="ECO:0000259" key="4">
    <source>
        <dbReference type="PROSITE" id="PS51031"/>
    </source>
</evidence>
<keyword evidence="1" id="KW-0539">Nucleus</keyword>
<dbReference type="PANTHER" id="PTHR12243">
    <property type="entry name" value="MADF DOMAIN TRANSCRIPTION FACTOR"/>
    <property type="match status" value="1"/>
</dbReference>
<evidence type="ECO:0008006" key="7">
    <source>
        <dbReference type="Google" id="ProtNLM"/>
    </source>
</evidence>
<feature type="compositionally biased region" description="Polar residues" evidence="2">
    <location>
        <begin position="154"/>
        <end position="166"/>
    </location>
</feature>
<feature type="domain" description="BESS" evidence="4">
    <location>
        <begin position="194"/>
        <end position="233"/>
    </location>
</feature>
<dbReference type="GO" id="GO:0005634">
    <property type="term" value="C:nucleus"/>
    <property type="evidence" value="ECO:0007669"/>
    <property type="project" value="UniProtKB-SubCell"/>
</dbReference>
<dbReference type="InterPro" id="IPR004210">
    <property type="entry name" value="BESS_motif"/>
</dbReference>
<sequence>MKLKEFKNVAKKDTIWNEMDKMLNKPDGQCKSRWKSVRDHYKRQRKLEKNTPTGSAGTKKRAVYWDRLRFLENVEDERESFSNFELDEVDTTDEDQGELNKSGQCTASDEQEQDTTGTNDTAEEQLNDNKLKRKREMSRSRKSDKDKSEVSRLVSPSTKRNKTNEALLQSLKNKEQERQLLGKYVDQIMGSSEENEIDLFFKSLAATVKKFQPEDVIEAKMKIFNVITEIEIRNQRARRSRVSTFNESCNRPNSALSSQTYVEHSSISNMSMDPLSPNINSENALYANPSSPFQIHNAQPPSMMSPQFNTDSSEALFVNPALPLQVQNALPSSKNETYSLSSFCIRLQLPSFPKK</sequence>
<dbReference type="InterPro" id="IPR006578">
    <property type="entry name" value="MADF-dom"/>
</dbReference>
<dbReference type="GO" id="GO:0003677">
    <property type="term" value="F:DNA binding"/>
    <property type="evidence" value="ECO:0007669"/>
    <property type="project" value="InterPro"/>
</dbReference>
<feature type="domain" description="MADF" evidence="3">
    <location>
        <begin position="1"/>
        <end position="76"/>
    </location>
</feature>
<feature type="compositionally biased region" description="Acidic residues" evidence="2">
    <location>
        <begin position="85"/>
        <end position="97"/>
    </location>
</feature>
<dbReference type="GO" id="GO:0006357">
    <property type="term" value="P:regulation of transcription by RNA polymerase II"/>
    <property type="evidence" value="ECO:0007669"/>
    <property type="project" value="TreeGrafter"/>
</dbReference>
<evidence type="ECO:0000313" key="5">
    <source>
        <dbReference type="EMBL" id="CAH1183741.1"/>
    </source>
</evidence>
<feature type="compositionally biased region" description="Polar residues" evidence="2">
    <location>
        <begin position="99"/>
        <end position="120"/>
    </location>
</feature>
<feature type="compositionally biased region" description="Basic and acidic residues" evidence="2">
    <location>
        <begin position="137"/>
        <end position="150"/>
    </location>
</feature>
<dbReference type="PROSITE" id="PS51029">
    <property type="entry name" value="MADF"/>
    <property type="match status" value="1"/>
</dbReference>
<proteinExistence type="predicted"/>
<evidence type="ECO:0000259" key="3">
    <source>
        <dbReference type="PROSITE" id="PS51029"/>
    </source>
</evidence>
<dbReference type="EMBL" id="CAKJTU040000026">
    <property type="protein sequence ID" value="CAH1183741.1"/>
    <property type="molecule type" value="Genomic_DNA"/>
</dbReference>
<protein>
    <recommendedName>
        <fullName evidence="7">MADF domain-containing protein</fullName>
    </recommendedName>
</protein>
<dbReference type="PROSITE" id="PS51031">
    <property type="entry name" value="BESS"/>
    <property type="match status" value="1"/>
</dbReference>